<dbReference type="InterPro" id="IPR006616">
    <property type="entry name" value="DM9_repeat"/>
</dbReference>
<dbReference type="Proteomes" id="UP000292052">
    <property type="component" value="Unassembled WGS sequence"/>
</dbReference>
<proteinExistence type="predicted"/>
<dbReference type="PANTHER" id="PTHR31649">
    <property type="entry name" value="AGAP009604-PA"/>
    <property type="match status" value="1"/>
</dbReference>
<name>A0A482W9Q5_ASBVE</name>
<dbReference type="PANTHER" id="PTHR31649:SF10">
    <property type="entry name" value="IP19903P-RELATED"/>
    <property type="match status" value="1"/>
</dbReference>
<sequence length="153" mass="17185">MTTYIGQAYIHKLGIFVAQIYPGKKEVEAAAYGVKKTSMNIKILCVSNKNNFEWVPTNHTHFHVDMTDKIPVIGGFDFNGNKGMVHIGKVHFQGFLKVGEITSYLLENAQLHFPHNSAELSAKFYHVLVLRQLPVYDVRTPVAEILSKSALVL</sequence>
<evidence type="ECO:0000313" key="1">
    <source>
        <dbReference type="EMBL" id="RZC41469.1"/>
    </source>
</evidence>
<comment type="caution">
    <text evidence="1">The sequence shown here is derived from an EMBL/GenBank/DDBJ whole genome shotgun (WGS) entry which is preliminary data.</text>
</comment>
<accession>A0A482W9Q5</accession>
<protein>
    <submittedName>
        <fullName evidence="1">DUF3421 domain containing protein</fullName>
    </submittedName>
</protein>
<dbReference type="Pfam" id="PF11901">
    <property type="entry name" value="DM9"/>
    <property type="match status" value="1"/>
</dbReference>
<keyword evidence="2" id="KW-1185">Reference proteome</keyword>
<dbReference type="AlphaFoldDB" id="A0A482W9Q5"/>
<reference evidence="1 2" key="1">
    <citation type="submission" date="2017-03" db="EMBL/GenBank/DDBJ databases">
        <title>Genome of the blue death feigning beetle - Asbolus verrucosus.</title>
        <authorList>
            <person name="Rider S.D."/>
        </authorList>
    </citation>
    <scope>NUCLEOTIDE SEQUENCE [LARGE SCALE GENOMIC DNA]</scope>
    <source>
        <strain evidence="1">Butters</strain>
        <tissue evidence="1">Head and leg muscle</tissue>
    </source>
</reference>
<organism evidence="1 2">
    <name type="scientific">Asbolus verrucosus</name>
    <name type="common">Desert ironclad beetle</name>
    <dbReference type="NCBI Taxonomy" id="1661398"/>
    <lineage>
        <taxon>Eukaryota</taxon>
        <taxon>Metazoa</taxon>
        <taxon>Ecdysozoa</taxon>
        <taxon>Arthropoda</taxon>
        <taxon>Hexapoda</taxon>
        <taxon>Insecta</taxon>
        <taxon>Pterygota</taxon>
        <taxon>Neoptera</taxon>
        <taxon>Endopterygota</taxon>
        <taxon>Coleoptera</taxon>
        <taxon>Polyphaga</taxon>
        <taxon>Cucujiformia</taxon>
        <taxon>Tenebrionidae</taxon>
        <taxon>Pimeliinae</taxon>
        <taxon>Asbolus</taxon>
    </lineage>
</organism>
<gene>
    <name evidence="1" type="ORF">BDFB_004878</name>
</gene>
<evidence type="ECO:0000313" key="2">
    <source>
        <dbReference type="Proteomes" id="UP000292052"/>
    </source>
</evidence>
<dbReference type="EMBL" id="QDEB01016794">
    <property type="protein sequence ID" value="RZC41469.1"/>
    <property type="molecule type" value="Genomic_DNA"/>
</dbReference>